<dbReference type="EMBL" id="CAKKNE010000006">
    <property type="protein sequence ID" value="CAH0379659.1"/>
    <property type="molecule type" value="Genomic_DNA"/>
</dbReference>
<keyword evidence="2" id="KW-1185">Reference proteome</keyword>
<evidence type="ECO:0000313" key="2">
    <source>
        <dbReference type="Proteomes" id="UP000789595"/>
    </source>
</evidence>
<proteinExistence type="predicted"/>
<dbReference type="Gene3D" id="1.25.40.20">
    <property type="entry name" value="Ankyrin repeat-containing domain"/>
    <property type="match status" value="1"/>
</dbReference>
<protein>
    <submittedName>
        <fullName evidence="1">Uncharacterized protein</fullName>
    </submittedName>
</protein>
<dbReference type="SUPFAM" id="SSF48403">
    <property type="entry name" value="Ankyrin repeat"/>
    <property type="match status" value="1"/>
</dbReference>
<name>A0A8J2WT07_9STRA</name>
<gene>
    <name evidence="1" type="ORF">PECAL_6P12880</name>
</gene>
<dbReference type="AlphaFoldDB" id="A0A8J2WT07"/>
<dbReference type="Proteomes" id="UP000789595">
    <property type="component" value="Unassembled WGS sequence"/>
</dbReference>
<evidence type="ECO:0000313" key="1">
    <source>
        <dbReference type="EMBL" id="CAH0379659.1"/>
    </source>
</evidence>
<dbReference type="OrthoDB" id="191483at2759"/>
<comment type="caution">
    <text evidence="1">The sequence shown here is derived from an EMBL/GenBank/DDBJ whole genome shotgun (WGS) entry which is preliminary data.</text>
</comment>
<accession>A0A8J2WT07</accession>
<dbReference type="InterPro" id="IPR036770">
    <property type="entry name" value="Ankyrin_rpt-contain_sf"/>
</dbReference>
<organism evidence="1 2">
    <name type="scientific">Pelagomonas calceolata</name>
    <dbReference type="NCBI Taxonomy" id="35677"/>
    <lineage>
        <taxon>Eukaryota</taxon>
        <taxon>Sar</taxon>
        <taxon>Stramenopiles</taxon>
        <taxon>Ochrophyta</taxon>
        <taxon>Pelagophyceae</taxon>
        <taxon>Pelagomonadales</taxon>
        <taxon>Pelagomonadaceae</taxon>
        <taxon>Pelagomonas</taxon>
    </lineage>
</organism>
<sequence length="660" mass="71367">MVRSSLGRAVLVDSGLAEAQEYPYYGISVPDFLALTEWLPHEALKASGKVREMTENEEVIFVSHQWTSFSHPDPAGNQLRALQTQIRTLSKGKTAVRSDAALDGGYGYSMVTAGKEWKNKLPNMYLWIDYCSIPQPAAAGGGVHAAQHSDHREGQGDLVAQLKAAVNSIPSYLARSTMMWVLVPPVNHESIDGAICDYNSWRRRGWCRLEFAASKLCAGDDMPCMVITSATATPEYCCPCDIFKLCAGNGDFTVDSDRDAVNSTLTKMLQAKVEGYAKKGDITLSRMMQAMSPVFVPRHAYGSAAVGSEGSAVDRLKKFMKWRSDAEEEAWMAETGWNLLTFAAAMDDKPAIDELLAQDAATIERLFAAKGTDMVCPGNSKKGTPLRREPLGQKLLEFAKDMTPMIAATTFGSRAVCEKLMDAGGAAAARDGLKLLGARPCLFRGAIVSGKHENVKLVLERYPHIAEELDPEFGTCVLHMACGTTACRGQSKVMKELLACPGAVEKLNSVNSPIFGSVLGTACSFQDQDPETVRLLLEAGADPSKPEVLHPIAAKMRRMTAVGKFLGNVQARGYHHLFSTLPGRFKQSPTHIATQQGDLAKIKVLAEHEKFPVAQYKDTKGRTPVALCVEDTVKTAVAELVGGPAAVATPIPGNKVAPEQ</sequence>
<reference evidence="1" key="1">
    <citation type="submission" date="2021-11" db="EMBL/GenBank/DDBJ databases">
        <authorList>
            <consortium name="Genoscope - CEA"/>
            <person name="William W."/>
        </authorList>
    </citation>
    <scope>NUCLEOTIDE SEQUENCE</scope>
</reference>